<dbReference type="OrthoDB" id="9961798at2"/>
<dbReference type="RefSeq" id="WP_153584515.1">
    <property type="nucleotide sequence ID" value="NZ_WJBU01000006.1"/>
</dbReference>
<keyword evidence="4" id="KW-1185">Reference proteome</keyword>
<feature type="compositionally biased region" description="Basic and acidic residues" evidence="1">
    <location>
        <begin position="106"/>
        <end position="116"/>
    </location>
</feature>
<evidence type="ECO:0000313" key="4">
    <source>
        <dbReference type="Proteomes" id="UP000487350"/>
    </source>
</evidence>
<keyword evidence="2" id="KW-1133">Transmembrane helix</keyword>
<dbReference type="Proteomes" id="UP000487350">
    <property type="component" value="Unassembled WGS sequence"/>
</dbReference>
<name>A0A844B1X9_9BURK</name>
<feature type="transmembrane region" description="Helical" evidence="2">
    <location>
        <begin position="42"/>
        <end position="61"/>
    </location>
</feature>
<keyword evidence="2" id="KW-0472">Membrane</keyword>
<feature type="region of interest" description="Disordered" evidence="1">
    <location>
        <begin position="87"/>
        <end position="116"/>
    </location>
</feature>
<comment type="caution">
    <text evidence="3">The sequence shown here is derived from an EMBL/GenBank/DDBJ whole genome shotgun (WGS) entry which is preliminary data.</text>
</comment>
<reference evidence="3 4" key="1">
    <citation type="submission" date="2019-11" db="EMBL/GenBank/DDBJ databases">
        <title>Caenimonas koreensis gen. nov., sp. nov., isolated from activated sludge.</title>
        <authorList>
            <person name="Seung H.R."/>
        </authorList>
    </citation>
    <scope>NUCLEOTIDE SEQUENCE [LARGE SCALE GENOMIC DNA]</scope>
    <source>
        <strain evidence="3 4">EMB320</strain>
    </source>
</reference>
<evidence type="ECO:0000256" key="1">
    <source>
        <dbReference type="SAM" id="MobiDB-lite"/>
    </source>
</evidence>
<proteinExistence type="predicted"/>
<accession>A0A844B1X9</accession>
<gene>
    <name evidence="3" type="ORF">GHT07_07875</name>
</gene>
<evidence type="ECO:0000313" key="3">
    <source>
        <dbReference type="EMBL" id="MRD47193.1"/>
    </source>
</evidence>
<dbReference type="AlphaFoldDB" id="A0A844B1X9"/>
<organism evidence="3 4">
    <name type="scientific">Caenimonas koreensis DSM 17982</name>
    <dbReference type="NCBI Taxonomy" id="1121255"/>
    <lineage>
        <taxon>Bacteria</taxon>
        <taxon>Pseudomonadati</taxon>
        <taxon>Pseudomonadota</taxon>
        <taxon>Betaproteobacteria</taxon>
        <taxon>Burkholderiales</taxon>
        <taxon>Comamonadaceae</taxon>
        <taxon>Caenimonas</taxon>
    </lineage>
</organism>
<protein>
    <submittedName>
        <fullName evidence="3">Uncharacterized protein</fullName>
    </submittedName>
</protein>
<dbReference type="EMBL" id="WJBU01000006">
    <property type="protein sequence ID" value="MRD47193.1"/>
    <property type="molecule type" value="Genomic_DNA"/>
</dbReference>
<evidence type="ECO:0000256" key="2">
    <source>
        <dbReference type="SAM" id="Phobius"/>
    </source>
</evidence>
<keyword evidence="2" id="KW-0812">Transmembrane</keyword>
<sequence>MQAIPSSEALRQAALQASWARDTAVRRRRLTWRWAKWLGTRWIFPVVAAAALGWVPASWRVSLPLTRSELSQPAGLQLSPGISAAAPPIAAPPAGVEPQPGISLRPEQKLKTKEKQ</sequence>